<accession>A0ABN2J6R9</accession>
<evidence type="ECO:0000256" key="8">
    <source>
        <dbReference type="ARBA" id="ARBA00023136"/>
    </source>
</evidence>
<evidence type="ECO:0000313" key="13">
    <source>
        <dbReference type="Proteomes" id="UP001500383"/>
    </source>
</evidence>
<feature type="transmembrane region" description="Helical" evidence="10">
    <location>
        <begin position="41"/>
        <end position="59"/>
    </location>
</feature>
<dbReference type="RefSeq" id="WP_179525669.1">
    <property type="nucleotide sequence ID" value="NZ_BAAAQG010000021.1"/>
</dbReference>
<evidence type="ECO:0000256" key="2">
    <source>
        <dbReference type="ARBA" id="ARBA00008240"/>
    </source>
</evidence>
<evidence type="ECO:0000256" key="10">
    <source>
        <dbReference type="SAM" id="Phobius"/>
    </source>
</evidence>
<feature type="transmembrane region" description="Helical" evidence="10">
    <location>
        <begin position="348"/>
        <end position="370"/>
    </location>
</feature>
<reference evidence="12 13" key="1">
    <citation type="journal article" date="2019" name="Int. J. Syst. Evol. Microbiol.">
        <title>The Global Catalogue of Microorganisms (GCM) 10K type strain sequencing project: providing services to taxonomists for standard genome sequencing and annotation.</title>
        <authorList>
            <consortium name="The Broad Institute Genomics Platform"/>
            <consortium name="The Broad Institute Genome Sequencing Center for Infectious Disease"/>
            <person name="Wu L."/>
            <person name="Ma J."/>
        </authorList>
    </citation>
    <scope>NUCLEOTIDE SEQUENCE [LARGE SCALE GENOMIC DNA]</scope>
    <source>
        <strain evidence="12 13">JCM 16002</strain>
    </source>
</reference>
<keyword evidence="6" id="KW-0769">Symport</keyword>
<name>A0ABN2J6R9_9ACTN</name>
<evidence type="ECO:0000259" key="11">
    <source>
        <dbReference type="PROSITE" id="PS50850"/>
    </source>
</evidence>
<feature type="transmembrane region" description="Helical" evidence="10">
    <location>
        <begin position="382"/>
        <end position="399"/>
    </location>
</feature>
<feature type="domain" description="Major facilitator superfamily (MFS) profile" evidence="11">
    <location>
        <begin position="29"/>
        <end position="434"/>
    </location>
</feature>
<dbReference type="Pfam" id="PF07690">
    <property type="entry name" value="MFS_1"/>
    <property type="match status" value="1"/>
</dbReference>
<protein>
    <submittedName>
        <fullName evidence="12">MFS transporter</fullName>
    </submittedName>
</protein>
<keyword evidence="5 10" id="KW-0812">Transmembrane</keyword>
<comment type="similarity">
    <text evidence="2">Belongs to the major facilitator superfamily. Metabolite:H+ Symporter (MHS) family (TC 2.A.1.6) family.</text>
</comment>
<feature type="transmembrane region" description="Helical" evidence="10">
    <location>
        <begin position="323"/>
        <end position="342"/>
    </location>
</feature>
<keyword evidence="7 10" id="KW-1133">Transmembrane helix</keyword>
<feature type="transmembrane region" description="Helical" evidence="10">
    <location>
        <begin position="166"/>
        <end position="189"/>
    </location>
</feature>
<dbReference type="InterPro" id="IPR005829">
    <property type="entry name" value="Sugar_transporter_CS"/>
</dbReference>
<feature type="transmembrane region" description="Helical" evidence="10">
    <location>
        <begin position="411"/>
        <end position="432"/>
    </location>
</feature>
<dbReference type="InterPro" id="IPR051084">
    <property type="entry name" value="H+-coupled_symporters"/>
</dbReference>
<gene>
    <name evidence="12" type="ORF">GCM10009831_31450</name>
</gene>
<dbReference type="EMBL" id="BAAAQG010000021">
    <property type="protein sequence ID" value="GAA1719132.1"/>
    <property type="molecule type" value="Genomic_DNA"/>
</dbReference>
<keyword evidence="8 10" id="KW-0472">Membrane</keyword>
<keyword evidence="3" id="KW-0813">Transport</keyword>
<evidence type="ECO:0000256" key="3">
    <source>
        <dbReference type="ARBA" id="ARBA00022448"/>
    </source>
</evidence>
<dbReference type="Proteomes" id="UP001500383">
    <property type="component" value="Unassembled WGS sequence"/>
</dbReference>
<feature type="transmembrane region" description="Helical" evidence="10">
    <location>
        <begin position="201"/>
        <end position="220"/>
    </location>
</feature>
<feature type="region of interest" description="Disordered" evidence="9">
    <location>
        <begin position="1"/>
        <end position="26"/>
    </location>
</feature>
<feature type="transmembrane region" description="Helical" evidence="10">
    <location>
        <begin position="65"/>
        <end position="88"/>
    </location>
</feature>
<evidence type="ECO:0000256" key="1">
    <source>
        <dbReference type="ARBA" id="ARBA00004651"/>
    </source>
</evidence>
<dbReference type="PROSITE" id="PS00217">
    <property type="entry name" value="SUGAR_TRANSPORT_2"/>
    <property type="match status" value="1"/>
</dbReference>
<comment type="caution">
    <text evidence="12">The sequence shown here is derived from an EMBL/GenBank/DDBJ whole genome shotgun (WGS) entry which is preliminary data.</text>
</comment>
<dbReference type="PROSITE" id="PS50850">
    <property type="entry name" value="MFS"/>
    <property type="match status" value="1"/>
</dbReference>
<sequence length="447" mass="47963">MAEASIRPDLPSEVTPTQSAEGNRNAKRSLAASTTGQLFEWYEWTAYAVFAPFIAAAMFNNENPVSALLATFAVFAVGFLVRPLGGIVFGRIADVKGRKWVLITTMLMMAGASLLIGLLPSYETLGVFASVLLLLCRIVQGFAHGGESATAYSYVAEIAPPHRRGMWGSLVFVAIMGGTVIAYGVGGTITAVLSESAVGEWGWRIPFLLGAVFALFVLYLRAGMEESDVFDKAAEAAAADPTSPVVTFSRGRLARAIALVVTMVSGVTVAHYTWSSYASTFAITQRDMDAGAAFWMIFGSQLVALCTLPLWGLLSDKIGRRPVIFIFAVGTIVTTPFLMGMIDDRPWTLFLTSLIAMTLVAAAGSILSSFMSEAFPTKMRTAGIGFAYSLSVAVFGGSAPYLNAQFIEWDVYWMISAYIIVLCVCTIIATAIMKETRGNDLHTVGHD</sequence>
<feature type="transmembrane region" description="Helical" evidence="10">
    <location>
        <begin position="100"/>
        <end position="119"/>
    </location>
</feature>
<dbReference type="InterPro" id="IPR020846">
    <property type="entry name" value="MFS_dom"/>
</dbReference>
<feature type="transmembrane region" description="Helical" evidence="10">
    <location>
        <begin position="253"/>
        <end position="272"/>
    </location>
</feature>
<dbReference type="InterPro" id="IPR036259">
    <property type="entry name" value="MFS_trans_sf"/>
</dbReference>
<keyword evidence="4" id="KW-1003">Cell membrane</keyword>
<dbReference type="Gene3D" id="1.20.1250.20">
    <property type="entry name" value="MFS general substrate transporter like domains"/>
    <property type="match status" value="2"/>
</dbReference>
<evidence type="ECO:0000256" key="5">
    <source>
        <dbReference type="ARBA" id="ARBA00022692"/>
    </source>
</evidence>
<evidence type="ECO:0000256" key="4">
    <source>
        <dbReference type="ARBA" id="ARBA00022475"/>
    </source>
</evidence>
<evidence type="ECO:0000313" key="12">
    <source>
        <dbReference type="EMBL" id="GAA1719132.1"/>
    </source>
</evidence>
<dbReference type="InterPro" id="IPR011701">
    <property type="entry name" value="MFS"/>
</dbReference>
<evidence type="ECO:0000256" key="7">
    <source>
        <dbReference type="ARBA" id="ARBA00022989"/>
    </source>
</evidence>
<comment type="subcellular location">
    <subcellularLocation>
        <location evidence="1">Cell membrane</location>
        <topology evidence="1">Multi-pass membrane protein</topology>
    </subcellularLocation>
</comment>
<organism evidence="12 13">
    <name type="scientific">Dietzia cercidiphylli</name>
    <dbReference type="NCBI Taxonomy" id="498199"/>
    <lineage>
        <taxon>Bacteria</taxon>
        <taxon>Bacillati</taxon>
        <taxon>Actinomycetota</taxon>
        <taxon>Actinomycetes</taxon>
        <taxon>Mycobacteriales</taxon>
        <taxon>Dietziaceae</taxon>
        <taxon>Dietzia</taxon>
    </lineage>
</organism>
<feature type="transmembrane region" description="Helical" evidence="10">
    <location>
        <begin position="125"/>
        <end position="145"/>
    </location>
</feature>
<keyword evidence="13" id="KW-1185">Reference proteome</keyword>
<dbReference type="SUPFAM" id="SSF103473">
    <property type="entry name" value="MFS general substrate transporter"/>
    <property type="match status" value="1"/>
</dbReference>
<dbReference type="PANTHER" id="PTHR43528">
    <property type="entry name" value="ALPHA-KETOGLUTARATE PERMEASE"/>
    <property type="match status" value="1"/>
</dbReference>
<proteinExistence type="inferred from homology"/>
<evidence type="ECO:0000256" key="9">
    <source>
        <dbReference type="SAM" id="MobiDB-lite"/>
    </source>
</evidence>
<feature type="transmembrane region" description="Helical" evidence="10">
    <location>
        <begin position="292"/>
        <end position="311"/>
    </location>
</feature>
<dbReference type="PANTHER" id="PTHR43528:SF1">
    <property type="entry name" value="ALPHA-KETOGLUTARATE PERMEASE"/>
    <property type="match status" value="1"/>
</dbReference>
<evidence type="ECO:0000256" key="6">
    <source>
        <dbReference type="ARBA" id="ARBA00022847"/>
    </source>
</evidence>